<organism evidence="14 15">
    <name type="scientific">Rhodovulum adriaticum</name>
    <name type="common">Rhodopseudomonas adriatica</name>
    <dbReference type="NCBI Taxonomy" id="35804"/>
    <lineage>
        <taxon>Bacteria</taxon>
        <taxon>Pseudomonadati</taxon>
        <taxon>Pseudomonadota</taxon>
        <taxon>Alphaproteobacteria</taxon>
        <taxon>Rhodobacterales</taxon>
        <taxon>Paracoccaceae</taxon>
        <taxon>Rhodovulum</taxon>
    </lineage>
</organism>
<dbReference type="PRINTS" id="PR00344">
    <property type="entry name" value="BCTRLSENSOR"/>
</dbReference>
<name>A0A4R2P0N3_RHOAD</name>
<dbReference type="Pfam" id="PF00072">
    <property type="entry name" value="Response_reg"/>
    <property type="match status" value="1"/>
</dbReference>
<feature type="domain" description="Histidine kinase" evidence="10">
    <location>
        <begin position="558"/>
        <end position="781"/>
    </location>
</feature>
<evidence type="ECO:0000259" key="11">
    <source>
        <dbReference type="PROSITE" id="PS50110"/>
    </source>
</evidence>
<dbReference type="Gene3D" id="3.30.450.20">
    <property type="entry name" value="PAS domain"/>
    <property type="match status" value="2"/>
</dbReference>
<dbReference type="GO" id="GO:0006355">
    <property type="term" value="P:regulation of DNA-templated transcription"/>
    <property type="evidence" value="ECO:0007669"/>
    <property type="project" value="InterPro"/>
</dbReference>
<evidence type="ECO:0000256" key="8">
    <source>
        <dbReference type="ARBA" id="ARBA00023012"/>
    </source>
</evidence>
<dbReference type="InterPro" id="IPR013767">
    <property type="entry name" value="PAS_fold"/>
</dbReference>
<dbReference type="PROSITE" id="PS50112">
    <property type="entry name" value="PAS"/>
    <property type="match status" value="2"/>
</dbReference>
<dbReference type="AlphaFoldDB" id="A0A4R2P0N3"/>
<evidence type="ECO:0000259" key="10">
    <source>
        <dbReference type="PROSITE" id="PS50109"/>
    </source>
</evidence>
<dbReference type="InterPro" id="IPR000014">
    <property type="entry name" value="PAS"/>
</dbReference>
<comment type="caution">
    <text evidence="14">The sequence shown here is derived from an EMBL/GenBank/DDBJ whole genome shotgun (WGS) entry which is preliminary data.</text>
</comment>
<dbReference type="Pfam" id="PF02518">
    <property type="entry name" value="HATPase_c"/>
    <property type="match status" value="1"/>
</dbReference>
<dbReference type="InterPro" id="IPR005467">
    <property type="entry name" value="His_kinase_dom"/>
</dbReference>
<dbReference type="PROSITE" id="PS50113">
    <property type="entry name" value="PAC"/>
    <property type="match status" value="1"/>
</dbReference>
<dbReference type="CDD" id="cd00082">
    <property type="entry name" value="HisKA"/>
    <property type="match status" value="1"/>
</dbReference>
<dbReference type="GO" id="GO:0000155">
    <property type="term" value="F:phosphorelay sensor kinase activity"/>
    <property type="evidence" value="ECO:0007669"/>
    <property type="project" value="InterPro"/>
</dbReference>
<dbReference type="SMART" id="SM00086">
    <property type="entry name" value="PAC"/>
    <property type="match status" value="1"/>
</dbReference>
<feature type="domain" description="PAS" evidence="12">
    <location>
        <begin position="176"/>
        <end position="250"/>
    </location>
</feature>
<dbReference type="Pfam" id="PF00989">
    <property type="entry name" value="PAS"/>
    <property type="match status" value="1"/>
</dbReference>
<reference evidence="14 15" key="1">
    <citation type="submission" date="2019-03" db="EMBL/GenBank/DDBJ databases">
        <title>Genomic Encyclopedia of Type Strains, Phase IV (KMG-IV): sequencing the most valuable type-strain genomes for metagenomic binning, comparative biology and taxonomic classification.</title>
        <authorList>
            <person name="Goeker M."/>
        </authorList>
    </citation>
    <scope>NUCLEOTIDE SEQUENCE [LARGE SCALE GENOMIC DNA]</scope>
    <source>
        <strain evidence="14 15">DSM 2781</strain>
    </source>
</reference>
<sequence length="921" mass="98701">MAEDERLREALLELQLLQEREAQALRETKDLLACIEAFSMAATPQDRLDSIFASLRDRAKADHAMLLDAAGAGSARVVAADRAAWVGAELHPPLDLTARARNLADLALVGDWGGDICLDGYAGMLVAPFRGAGGDCFVLLCLRAAPHRFAKEALNLAERLAGLAVRALQAKTLAAENALLAATIQGSSSGVAISDAQAPDKPLVYVNPAFERLTGYLAEELLGTNCRILNAEPPDAPERTRLRRTVAENGSGRFLLRNRRKSGQIFWNELTLFPVRDTAGTVSHLVATQNDVSERIAAEEDRYRTRARMEQSLAATDNAFLVLDPAGRVVFANAATSDLFPAAGPDWCPDTGFAENWNAYLRAARTMPGRVTRLLETPDLDALAALPSGREVDLPDGRSLLMRAARLGDGAIVVSATDVTPLKSAQMLLEQRLAAIEAARDGIAITDHDGRLFYLNGAAAALLGFAKPPDALGRKWMGRYVDVPEVRVAGEAELTLHRDQNGKTCTHEITASRLDGNGFVIVIRDVTERLETEAREEDLKLALIRAQRQEAVAQLASGIAHDFNNLLSAINGSATLITMDPTRHDAVRSHAERIASAGTRAARLVNRLLDLGAPAPARGTFELRSVLSDLEALVAPTLPSQVGLEVDITPQPLLMRGDSSELHQAVVNLVFNARDAIGREAGHIRVQVDAFQPEEPMLLLSGLLPETDRYARIRVGDTGKGMTEDVLLHAMEPYFTTKGREGTGLGLAIVGMQLGAIGGGLDIASTPGTGTTVTIYWPCQPEARMADAAPAPGACHDLSGMTILVIDDEPEVADVLQSYLETFGAEVAVCDMPQDGVEAVAEGPQDWSAVITDYDMPGMTGGDVVERLSKLAPEVPVFLVTALARRLSDPRVGPGRVRGVFAKPVDLDKLCGALSALRSRD</sequence>
<evidence type="ECO:0000256" key="5">
    <source>
        <dbReference type="ARBA" id="ARBA00022741"/>
    </source>
</evidence>
<evidence type="ECO:0000256" key="6">
    <source>
        <dbReference type="ARBA" id="ARBA00022777"/>
    </source>
</evidence>
<dbReference type="Gene3D" id="3.40.50.2300">
    <property type="match status" value="1"/>
</dbReference>
<feature type="domain" description="Response regulatory" evidence="11">
    <location>
        <begin position="802"/>
        <end position="918"/>
    </location>
</feature>
<dbReference type="Pfam" id="PF13426">
    <property type="entry name" value="PAS_9"/>
    <property type="match status" value="1"/>
</dbReference>
<dbReference type="SUPFAM" id="SSF47384">
    <property type="entry name" value="Homodimeric domain of signal transducing histidine kinase"/>
    <property type="match status" value="1"/>
</dbReference>
<dbReference type="PROSITE" id="PS50110">
    <property type="entry name" value="RESPONSE_REGULATORY"/>
    <property type="match status" value="1"/>
</dbReference>
<dbReference type="InterPro" id="IPR003594">
    <property type="entry name" value="HATPase_dom"/>
</dbReference>
<keyword evidence="7" id="KW-0067">ATP-binding</keyword>
<dbReference type="SUPFAM" id="SSF55874">
    <property type="entry name" value="ATPase domain of HSP90 chaperone/DNA topoisomerase II/histidine kinase"/>
    <property type="match status" value="1"/>
</dbReference>
<dbReference type="Proteomes" id="UP000295733">
    <property type="component" value="Unassembled WGS sequence"/>
</dbReference>
<dbReference type="Pfam" id="PF00512">
    <property type="entry name" value="HisKA"/>
    <property type="match status" value="1"/>
</dbReference>
<dbReference type="SMART" id="SM00387">
    <property type="entry name" value="HATPase_c"/>
    <property type="match status" value="1"/>
</dbReference>
<dbReference type="PANTHER" id="PTHR43065">
    <property type="entry name" value="SENSOR HISTIDINE KINASE"/>
    <property type="match status" value="1"/>
</dbReference>
<dbReference type="InterPro" id="IPR036097">
    <property type="entry name" value="HisK_dim/P_sf"/>
</dbReference>
<dbReference type="Gene3D" id="1.10.287.130">
    <property type="match status" value="1"/>
</dbReference>
<dbReference type="SMART" id="SM00091">
    <property type="entry name" value="PAS"/>
    <property type="match status" value="3"/>
</dbReference>
<evidence type="ECO:0000256" key="7">
    <source>
        <dbReference type="ARBA" id="ARBA00022840"/>
    </source>
</evidence>
<dbReference type="InterPro" id="IPR035965">
    <property type="entry name" value="PAS-like_dom_sf"/>
</dbReference>
<dbReference type="GO" id="GO:0005524">
    <property type="term" value="F:ATP binding"/>
    <property type="evidence" value="ECO:0007669"/>
    <property type="project" value="UniProtKB-KW"/>
</dbReference>
<evidence type="ECO:0000256" key="9">
    <source>
        <dbReference type="PROSITE-ProRule" id="PRU00169"/>
    </source>
</evidence>
<dbReference type="EMBL" id="SLXL01000001">
    <property type="protein sequence ID" value="TCP27618.1"/>
    <property type="molecule type" value="Genomic_DNA"/>
</dbReference>
<dbReference type="SUPFAM" id="SSF52172">
    <property type="entry name" value="CheY-like"/>
    <property type="match status" value="1"/>
</dbReference>
<dbReference type="SMART" id="SM00388">
    <property type="entry name" value="HisKA"/>
    <property type="match status" value="1"/>
</dbReference>
<dbReference type="InterPro" id="IPR000700">
    <property type="entry name" value="PAS-assoc_C"/>
</dbReference>
<dbReference type="Gene3D" id="3.30.565.10">
    <property type="entry name" value="Histidine kinase-like ATPase, C-terminal domain"/>
    <property type="match status" value="1"/>
</dbReference>
<evidence type="ECO:0000259" key="13">
    <source>
        <dbReference type="PROSITE" id="PS50113"/>
    </source>
</evidence>
<accession>A0A4R2P0N3</accession>
<dbReference type="PANTHER" id="PTHR43065:SF46">
    <property type="entry name" value="C4-DICARBOXYLATE TRANSPORT SENSOR PROTEIN DCTB"/>
    <property type="match status" value="1"/>
</dbReference>
<gene>
    <name evidence="14" type="ORF">EV656_101527</name>
</gene>
<feature type="domain" description="PAS" evidence="12">
    <location>
        <begin position="435"/>
        <end position="467"/>
    </location>
</feature>
<dbReference type="InterPro" id="IPR001789">
    <property type="entry name" value="Sig_transdc_resp-reg_receiver"/>
</dbReference>
<keyword evidence="3 9" id="KW-0597">Phosphoprotein</keyword>
<keyword evidence="8" id="KW-0902">Two-component regulatory system</keyword>
<feature type="modified residue" description="4-aspartylphosphate" evidence="9">
    <location>
        <position position="853"/>
    </location>
</feature>
<comment type="catalytic activity">
    <reaction evidence="1">
        <text>ATP + protein L-histidine = ADP + protein N-phospho-L-histidine.</text>
        <dbReference type="EC" id="2.7.13.3"/>
    </reaction>
</comment>
<evidence type="ECO:0000313" key="15">
    <source>
        <dbReference type="Proteomes" id="UP000295733"/>
    </source>
</evidence>
<dbReference type="InterPro" id="IPR003661">
    <property type="entry name" value="HisK_dim/P_dom"/>
</dbReference>
<feature type="domain" description="PAC" evidence="13">
    <location>
        <begin position="250"/>
        <end position="304"/>
    </location>
</feature>
<dbReference type="CDD" id="cd00130">
    <property type="entry name" value="PAS"/>
    <property type="match status" value="1"/>
</dbReference>
<evidence type="ECO:0000259" key="12">
    <source>
        <dbReference type="PROSITE" id="PS50112"/>
    </source>
</evidence>
<dbReference type="InterPro" id="IPR036890">
    <property type="entry name" value="HATPase_C_sf"/>
</dbReference>
<dbReference type="InterPro" id="IPR001610">
    <property type="entry name" value="PAC"/>
</dbReference>
<protein>
    <recommendedName>
        <fullName evidence="2">histidine kinase</fullName>
        <ecNumber evidence="2">2.7.13.3</ecNumber>
    </recommendedName>
</protein>
<dbReference type="SMART" id="SM00448">
    <property type="entry name" value="REC"/>
    <property type="match status" value="1"/>
</dbReference>
<evidence type="ECO:0000256" key="4">
    <source>
        <dbReference type="ARBA" id="ARBA00022679"/>
    </source>
</evidence>
<dbReference type="OrthoDB" id="9796100at2"/>
<evidence type="ECO:0000256" key="2">
    <source>
        <dbReference type="ARBA" id="ARBA00012438"/>
    </source>
</evidence>
<evidence type="ECO:0000256" key="3">
    <source>
        <dbReference type="ARBA" id="ARBA00022553"/>
    </source>
</evidence>
<keyword evidence="5" id="KW-0547">Nucleotide-binding</keyword>
<proteinExistence type="predicted"/>
<dbReference type="NCBIfam" id="TIGR00229">
    <property type="entry name" value="sensory_box"/>
    <property type="match status" value="2"/>
</dbReference>
<keyword evidence="15" id="KW-1185">Reference proteome</keyword>
<dbReference type="InterPro" id="IPR004358">
    <property type="entry name" value="Sig_transdc_His_kin-like_C"/>
</dbReference>
<keyword evidence="6" id="KW-0418">Kinase</keyword>
<dbReference type="PROSITE" id="PS50109">
    <property type="entry name" value="HIS_KIN"/>
    <property type="match status" value="1"/>
</dbReference>
<evidence type="ECO:0000313" key="14">
    <source>
        <dbReference type="EMBL" id="TCP27618.1"/>
    </source>
</evidence>
<dbReference type="InterPro" id="IPR011006">
    <property type="entry name" value="CheY-like_superfamily"/>
</dbReference>
<dbReference type="RefSeq" id="WP_132599142.1">
    <property type="nucleotide sequence ID" value="NZ_NRRP01000004.1"/>
</dbReference>
<dbReference type="SUPFAM" id="SSF55785">
    <property type="entry name" value="PYP-like sensor domain (PAS domain)"/>
    <property type="match status" value="3"/>
</dbReference>
<dbReference type="EC" id="2.7.13.3" evidence="2"/>
<keyword evidence="4" id="KW-0808">Transferase</keyword>
<dbReference type="CDD" id="cd00156">
    <property type="entry name" value="REC"/>
    <property type="match status" value="1"/>
</dbReference>
<evidence type="ECO:0000256" key="1">
    <source>
        <dbReference type="ARBA" id="ARBA00000085"/>
    </source>
</evidence>